<protein>
    <recommendedName>
        <fullName evidence="3 10">Gluconokinase</fullName>
        <ecNumber evidence="3 10">2.7.1.12</ecNumber>
    </recommendedName>
</protein>
<dbReference type="Gene3D" id="3.40.50.300">
    <property type="entry name" value="P-loop containing nucleotide triphosphate hydrolases"/>
    <property type="match status" value="1"/>
</dbReference>
<dbReference type="PANTHER" id="PTHR43442">
    <property type="entry name" value="GLUCONOKINASE-RELATED"/>
    <property type="match status" value="1"/>
</dbReference>
<dbReference type="EC" id="2.7.1.12" evidence="3 10"/>
<evidence type="ECO:0000313" key="13">
    <source>
        <dbReference type="Proteomes" id="UP000196778"/>
    </source>
</evidence>
<evidence type="ECO:0000256" key="11">
    <source>
        <dbReference type="SAM" id="MobiDB-lite"/>
    </source>
</evidence>
<comment type="similarity">
    <text evidence="2 10">Belongs to the gluconokinase GntK/GntV family.</text>
</comment>
<dbReference type="Proteomes" id="UP000196778">
    <property type="component" value="Unassembled WGS sequence"/>
</dbReference>
<evidence type="ECO:0000256" key="9">
    <source>
        <dbReference type="ARBA" id="ARBA00048090"/>
    </source>
</evidence>
<dbReference type="GO" id="GO:0005737">
    <property type="term" value="C:cytoplasm"/>
    <property type="evidence" value="ECO:0007669"/>
    <property type="project" value="TreeGrafter"/>
</dbReference>
<evidence type="ECO:0000256" key="6">
    <source>
        <dbReference type="ARBA" id="ARBA00022777"/>
    </source>
</evidence>
<evidence type="ECO:0000313" key="12">
    <source>
        <dbReference type="EMBL" id="SJN21989.1"/>
    </source>
</evidence>
<dbReference type="InterPro" id="IPR006001">
    <property type="entry name" value="Therm_gnt_kin"/>
</dbReference>
<keyword evidence="8" id="KW-0311">Gluconate utilization</keyword>
<keyword evidence="5 10" id="KW-0547">Nucleotide-binding</keyword>
<dbReference type="Pfam" id="PF13671">
    <property type="entry name" value="AAA_33"/>
    <property type="match status" value="1"/>
</dbReference>
<evidence type="ECO:0000256" key="3">
    <source>
        <dbReference type="ARBA" id="ARBA00012054"/>
    </source>
</evidence>
<reference evidence="13" key="1">
    <citation type="submission" date="2017-02" db="EMBL/GenBank/DDBJ databases">
        <authorList>
            <person name="Dridi B."/>
        </authorList>
    </citation>
    <scope>NUCLEOTIDE SEQUENCE [LARGE SCALE GENOMIC DNA]</scope>
    <source>
        <strain evidence="13">EB411</strain>
    </source>
</reference>
<evidence type="ECO:0000256" key="1">
    <source>
        <dbReference type="ARBA" id="ARBA00004761"/>
    </source>
</evidence>
<name>A0A1R4IQJ0_9MICO</name>
<dbReference type="CDD" id="cd02021">
    <property type="entry name" value="GntK"/>
    <property type="match status" value="1"/>
</dbReference>
<feature type="compositionally biased region" description="Basic residues" evidence="11">
    <location>
        <begin position="49"/>
        <end position="58"/>
    </location>
</feature>
<dbReference type="GO" id="GO:0019521">
    <property type="term" value="P:D-gluconate metabolic process"/>
    <property type="evidence" value="ECO:0007669"/>
    <property type="project" value="UniProtKB-KW"/>
</dbReference>
<feature type="region of interest" description="Disordered" evidence="11">
    <location>
        <begin position="37"/>
        <end position="101"/>
    </location>
</feature>
<evidence type="ECO:0000256" key="5">
    <source>
        <dbReference type="ARBA" id="ARBA00022741"/>
    </source>
</evidence>
<dbReference type="GO" id="GO:0046316">
    <property type="term" value="F:gluconokinase activity"/>
    <property type="evidence" value="ECO:0007669"/>
    <property type="project" value="UniProtKB-EC"/>
</dbReference>
<dbReference type="SUPFAM" id="SSF52540">
    <property type="entry name" value="P-loop containing nucleoside triphosphate hydrolases"/>
    <property type="match status" value="1"/>
</dbReference>
<dbReference type="InterPro" id="IPR027417">
    <property type="entry name" value="P-loop_NTPase"/>
</dbReference>
<proteinExistence type="inferred from homology"/>
<dbReference type="FunFam" id="3.40.50.300:FF:000522">
    <property type="entry name" value="Gluconokinase"/>
    <property type="match status" value="1"/>
</dbReference>
<comment type="pathway">
    <text evidence="1">Carbohydrate acid metabolism.</text>
</comment>
<dbReference type="PANTHER" id="PTHR43442:SF3">
    <property type="entry name" value="GLUCONOKINASE-RELATED"/>
    <property type="match status" value="1"/>
</dbReference>
<evidence type="ECO:0000256" key="2">
    <source>
        <dbReference type="ARBA" id="ARBA00008420"/>
    </source>
</evidence>
<comment type="catalytic activity">
    <reaction evidence="9 10">
        <text>D-gluconate + ATP = 6-phospho-D-gluconate + ADP + H(+)</text>
        <dbReference type="Rhea" id="RHEA:19433"/>
        <dbReference type="ChEBI" id="CHEBI:15378"/>
        <dbReference type="ChEBI" id="CHEBI:18391"/>
        <dbReference type="ChEBI" id="CHEBI:30616"/>
        <dbReference type="ChEBI" id="CHEBI:58759"/>
        <dbReference type="ChEBI" id="CHEBI:456216"/>
        <dbReference type="EC" id="2.7.1.12"/>
    </reaction>
</comment>
<evidence type="ECO:0000256" key="7">
    <source>
        <dbReference type="ARBA" id="ARBA00022840"/>
    </source>
</evidence>
<feature type="compositionally biased region" description="Basic and acidic residues" evidence="11">
    <location>
        <begin position="37"/>
        <end position="48"/>
    </location>
</feature>
<accession>A0A1R4IQJ0</accession>
<dbReference type="GO" id="GO:0005524">
    <property type="term" value="F:ATP binding"/>
    <property type="evidence" value="ECO:0007669"/>
    <property type="project" value="UniProtKB-KW"/>
</dbReference>
<keyword evidence="4 10" id="KW-0808">Transferase</keyword>
<dbReference type="EMBL" id="FUKR01000018">
    <property type="protein sequence ID" value="SJN21989.1"/>
    <property type="molecule type" value="Genomic_DNA"/>
</dbReference>
<keyword evidence="6 10" id="KW-0418">Kinase</keyword>
<keyword evidence="13" id="KW-1185">Reference proteome</keyword>
<gene>
    <name evidence="12" type="ORF">FM119_02985</name>
</gene>
<sequence>MASAATLTVSPAVAARSLRRRTPWSTSVEEYVRCIDETRTPARQTKEAHGHHHHRRPGRSPDARPRAAAPPPRTGRRLRPPVTPTPANEPAPRRTGTPMSLHSSTPVLIVMGVSGSGKSTLASGLSTTLGWDFLEGDEVHPAANVAKMAAGTPLTDEDRWPWLRSIRRWIDEHQAAGTPGVVTCSSLKRSYRDVLAANGVVFVHPTGDERIIATRMAARTGHYMPASLLASQLATLEPLQPDENAIAVDVSLSPAEQLAFTLDHLAAHGVAVPLDPEGASGTASGTPAAV</sequence>
<evidence type="ECO:0000256" key="4">
    <source>
        <dbReference type="ARBA" id="ARBA00022679"/>
    </source>
</evidence>
<dbReference type="NCBIfam" id="TIGR01313">
    <property type="entry name" value="therm_gnt_kin"/>
    <property type="match status" value="1"/>
</dbReference>
<evidence type="ECO:0000256" key="8">
    <source>
        <dbReference type="ARBA" id="ARBA00023064"/>
    </source>
</evidence>
<evidence type="ECO:0000256" key="10">
    <source>
        <dbReference type="RuleBase" id="RU363066"/>
    </source>
</evidence>
<dbReference type="AlphaFoldDB" id="A0A1R4IQJ0"/>
<keyword evidence="7 10" id="KW-0067">ATP-binding</keyword>
<organism evidence="12 13">
    <name type="scientific">Mycetocola reblochoni REB411</name>
    <dbReference type="NCBI Taxonomy" id="1255698"/>
    <lineage>
        <taxon>Bacteria</taxon>
        <taxon>Bacillati</taxon>
        <taxon>Actinomycetota</taxon>
        <taxon>Actinomycetes</taxon>
        <taxon>Micrococcales</taxon>
        <taxon>Microbacteriaceae</taxon>
        <taxon>Mycetocola</taxon>
    </lineage>
</organism>